<dbReference type="InterPro" id="IPR000914">
    <property type="entry name" value="SBP_5_dom"/>
</dbReference>
<dbReference type="PANTHER" id="PTHR30290">
    <property type="entry name" value="PERIPLASMIC BINDING COMPONENT OF ABC TRANSPORTER"/>
    <property type="match status" value="1"/>
</dbReference>
<accession>A0A382KX62</accession>
<feature type="non-terminal residue" evidence="2">
    <location>
        <position position="321"/>
    </location>
</feature>
<sequence length="321" mass="34940">MYIKKLILIAIILCSFFGFSNNTRAESRLILGISPDYNTFDPGHAYEIWATTVLNVLYDNLVKFEGNRDVPELDAAKSRSVSDDGLTWTFKLRDDIYFVSGNKLTSSDVKWSFDRVKYLKGNPAFLAANVESVSVPDEQTVVIKLGHTDSSFISKLATPAFAILDSKTVNSMGGASGEGASERDTVKAGLNQLSAGSGPYILKSFVPDSEVILVKNKNYRSTVPGADRIHLRSMTDGNSQLLAIQKGDIDIAFNINSEHAKQLKGKKGVKVLSSNTKLINFLLMNMDPEIGGPISNPDVQDAVRHALDYRGLQTIAGSGAI</sequence>
<dbReference type="Pfam" id="PF00496">
    <property type="entry name" value="SBP_bac_5"/>
    <property type="match status" value="1"/>
</dbReference>
<evidence type="ECO:0000259" key="1">
    <source>
        <dbReference type="Pfam" id="PF00496"/>
    </source>
</evidence>
<dbReference type="Gene3D" id="3.40.190.10">
    <property type="entry name" value="Periplasmic binding protein-like II"/>
    <property type="match status" value="1"/>
</dbReference>
<protein>
    <recommendedName>
        <fullName evidence="1">Solute-binding protein family 5 domain-containing protein</fullName>
    </recommendedName>
</protein>
<dbReference type="Gene3D" id="3.90.76.10">
    <property type="entry name" value="Dipeptide-binding Protein, Domain 1"/>
    <property type="match status" value="1"/>
</dbReference>
<organism evidence="2">
    <name type="scientific">marine metagenome</name>
    <dbReference type="NCBI Taxonomy" id="408172"/>
    <lineage>
        <taxon>unclassified sequences</taxon>
        <taxon>metagenomes</taxon>
        <taxon>ecological metagenomes</taxon>
    </lineage>
</organism>
<dbReference type="GO" id="GO:0015833">
    <property type="term" value="P:peptide transport"/>
    <property type="evidence" value="ECO:0007669"/>
    <property type="project" value="TreeGrafter"/>
</dbReference>
<evidence type="ECO:0000313" key="2">
    <source>
        <dbReference type="EMBL" id="SVC28919.1"/>
    </source>
</evidence>
<proteinExistence type="predicted"/>
<dbReference type="Gene3D" id="3.10.105.10">
    <property type="entry name" value="Dipeptide-binding Protein, Domain 3"/>
    <property type="match status" value="1"/>
</dbReference>
<gene>
    <name evidence="2" type="ORF">METZ01_LOCUS281773</name>
</gene>
<dbReference type="AlphaFoldDB" id="A0A382KX62"/>
<dbReference type="GO" id="GO:1904680">
    <property type="term" value="F:peptide transmembrane transporter activity"/>
    <property type="evidence" value="ECO:0007669"/>
    <property type="project" value="TreeGrafter"/>
</dbReference>
<dbReference type="EMBL" id="UINC01083322">
    <property type="protein sequence ID" value="SVC28919.1"/>
    <property type="molecule type" value="Genomic_DNA"/>
</dbReference>
<dbReference type="InterPro" id="IPR039424">
    <property type="entry name" value="SBP_5"/>
</dbReference>
<feature type="domain" description="Solute-binding protein family 5" evidence="1">
    <location>
        <begin position="73"/>
        <end position="315"/>
    </location>
</feature>
<reference evidence="2" key="1">
    <citation type="submission" date="2018-05" db="EMBL/GenBank/DDBJ databases">
        <authorList>
            <person name="Lanie J.A."/>
            <person name="Ng W.-L."/>
            <person name="Kazmierczak K.M."/>
            <person name="Andrzejewski T.M."/>
            <person name="Davidsen T.M."/>
            <person name="Wayne K.J."/>
            <person name="Tettelin H."/>
            <person name="Glass J.I."/>
            <person name="Rusch D."/>
            <person name="Podicherti R."/>
            <person name="Tsui H.-C.T."/>
            <person name="Winkler M.E."/>
        </authorList>
    </citation>
    <scope>NUCLEOTIDE SEQUENCE</scope>
</reference>
<name>A0A382KX62_9ZZZZ</name>
<dbReference type="SUPFAM" id="SSF53850">
    <property type="entry name" value="Periplasmic binding protein-like II"/>
    <property type="match status" value="1"/>
</dbReference>